<dbReference type="Pfam" id="PF04234">
    <property type="entry name" value="CopC"/>
    <property type="match status" value="1"/>
</dbReference>
<dbReference type="GO" id="GO:0030313">
    <property type="term" value="C:cell envelope"/>
    <property type="evidence" value="ECO:0007669"/>
    <property type="project" value="UniProtKB-SubCell"/>
</dbReference>
<feature type="compositionally biased region" description="Low complexity" evidence="5">
    <location>
        <begin position="120"/>
        <end position="132"/>
    </location>
</feature>
<protein>
    <submittedName>
        <fullName evidence="9">Copper resistance protein CopC</fullName>
    </submittedName>
</protein>
<evidence type="ECO:0000256" key="6">
    <source>
        <dbReference type="SAM" id="Phobius"/>
    </source>
</evidence>
<name>A0A073B2A7_9PSEU</name>
<dbReference type="Gene3D" id="2.60.40.1220">
    <property type="match status" value="1"/>
</dbReference>
<evidence type="ECO:0000313" key="10">
    <source>
        <dbReference type="Proteomes" id="UP000031419"/>
    </source>
</evidence>
<evidence type="ECO:0000259" key="8">
    <source>
        <dbReference type="Pfam" id="PF04234"/>
    </source>
</evidence>
<dbReference type="GO" id="GO:0005507">
    <property type="term" value="F:copper ion binding"/>
    <property type="evidence" value="ECO:0007669"/>
    <property type="project" value="InterPro"/>
</dbReference>
<dbReference type="SUPFAM" id="SSF81296">
    <property type="entry name" value="E set domains"/>
    <property type="match status" value="1"/>
</dbReference>
<dbReference type="InterPro" id="IPR032694">
    <property type="entry name" value="CopC/D"/>
</dbReference>
<keyword evidence="3 7" id="KW-0732">Signal</keyword>
<proteinExistence type="predicted"/>
<feature type="domain" description="CopC" evidence="8">
    <location>
        <begin position="25"/>
        <end position="118"/>
    </location>
</feature>
<dbReference type="EMBL" id="JNVU01000010">
    <property type="protein sequence ID" value="KEI45666.1"/>
    <property type="molecule type" value="Genomic_DNA"/>
</dbReference>
<dbReference type="InterPro" id="IPR014755">
    <property type="entry name" value="Cu-Rt/internalin_Ig-like"/>
</dbReference>
<evidence type="ECO:0000313" key="9">
    <source>
        <dbReference type="EMBL" id="KEI45666.1"/>
    </source>
</evidence>
<dbReference type="GO" id="GO:0046688">
    <property type="term" value="P:response to copper ion"/>
    <property type="evidence" value="ECO:0007669"/>
    <property type="project" value="InterPro"/>
</dbReference>
<feature type="region of interest" description="Disordered" evidence="5">
    <location>
        <begin position="118"/>
        <end position="154"/>
    </location>
</feature>
<keyword evidence="2" id="KW-0479">Metal-binding</keyword>
<evidence type="ECO:0000256" key="1">
    <source>
        <dbReference type="ARBA" id="ARBA00004196"/>
    </source>
</evidence>
<feature type="chain" id="PRO_5001687096" evidence="7">
    <location>
        <begin position="25"/>
        <end position="184"/>
    </location>
</feature>
<dbReference type="InterPro" id="IPR007348">
    <property type="entry name" value="CopC_dom"/>
</dbReference>
<accession>A0A073B2A7</accession>
<keyword evidence="10" id="KW-1185">Reference proteome</keyword>
<sequence length="184" mass="18813">MKRSIAVTVLALAALLGLAGPAAAHNTLVNSDPAEGAQLSTAPTEIRLTFDQPAQPDFNTVTITGPDGGDWATGPLRVEGNSVIAPLRELGPAGEYTVAYRVLSADGHPVSGKFTFTLTQPGPGAAEPPAQHQHGDGSAADPAQRAPEETADSSGMPVWPWIAGALVLLALAAVLVLRLGKSNK</sequence>
<gene>
    <name evidence="9" type="ORF">GU90_02880</name>
</gene>
<dbReference type="GO" id="GO:0005886">
    <property type="term" value="C:plasma membrane"/>
    <property type="evidence" value="ECO:0007669"/>
    <property type="project" value="TreeGrafter"/>
</dbReference>
<comment type="subcellular location">
    <subcellularLocation>
        <location evidence="1">Cell envelope</location>
    </subcellularLocation>
</comment>
<evidence type="ECO:0000256" key="7">
    <source>
        <dbReference type="SAM" id="SignalP"/>
    </source>
</evidence>
<dbReference type="PANTHER" id="PTHR34820:SF4">
    <property type="entry name" value="INNER MEMBRANE PROTEIN YEBZ"/>
    <property type="match status" value="1"/>
</dbReference>
<dbReference type="STRING" id="28042.GU90_02880"/>
<dbReference type="InterPro" id="IPR014756">
    <property type="entry name" value="Ig_E-set"/>
</dbReference>
<dbReference type="Proteomes" id="UP000031419">
    <property type="component" value="Unassembled WGS sequence"/>
</dbReference>
<dbReference type="AlphaFoldDB" id="A0A073B2A7"/>
<keyword evidence="6" id="KW-0812">Transmembrane</keyword>
<keyword evidence="6" id="KW-0472">Membrane</keyword>
<dbReference type="eggNOG" id="COG2372">
    <property type="taxonomic scope" value="Bacteria"/>
</dbReference>
<evidence type="ECO:0000256" key="4">
    <source>
        <dbReference type="ARBA" id="ARBA00023008"/>
    </source>
</evidence>
<dbReference type="GO" id="GO:0042597">
    <property type="term" value="C:periplasmic space"/>
    <property type="evidence" value="ECO:0007669"/>
    <property type="project" value="InterPro"/>
</dbReference>
<keyword evidence="6" id="KW-1133">Transmembrane helix</keyword>
<evidence type="ECO:0000256" key="3">
    <source>
        <dbReference type="ARBA" id="ARBA00022729"/>
    </source>
</evidence>
<reference evidence="9 10" key="1">
    <citation type="submission" date="2014-06" db="EMBL/GenBank/DDBJ databases">
        <title>Saccharopolyspora rectivirgula DSM-43113 Genome sequencing.</title>
        <authorList>
            <person name="Barrera C."/>
            <person name="Millon L."/>
            <person name="Rognon B."/>
            <person name="Zaugg C."/>
            <person name="Monod M."/>
        </authorList>
    </citation>
    <scope>NUCLEOTIDE SEQUENCE [LARGE SCALE GENOMIC DNA]</scope>
    <source>
        <strain evidence="9 10">DSM 43113</strain>
    </source>
</reference>
<organism evidence="9 10">
    <name type="scientific">Saccharopolyspora rectivirgula</name>
    <dbReference type="NCBI Taxonomy" id="28042"/>
    <lineage>
        <taxon>Bacteria</taxon>
        <taxon>Bacillati</taxon>
        <taxon>Actinomycetota</taxon>
        <taxon>Actinomycetes</taxon>
        <taxon>Pseudonocardiales</taxon>
        <taxon>Pseudonocardiaceae</taxon>
        <taxon>Saccharopolyspora</taxon>
    </lineage>
</organism>
<keyword evidence="4" id="KW-0186">Copper</keyword>
<dbReference type="PANTHER" id="PTHR34820">
    <property type="entry name" value="INNER MEMBRANE PROTEIN YEBZ"/>
    <property type="match status" value="1"/>
</dbReference>
<evidence type="ECO:0000256" key="5">
    <source>
        <dbReference type="SAM" id="MobiDB-lite"/>
    </source>
</evidence>
<dbReference type="GO" id="GO:0006825">
    <property type="term" value="P:copper ion transport"/>
    <property type="evidence" value="ECO:0007669"/>
    <property type="project" value="InterPro"/>
</dbReference>
<feature type="transmembrane region" description="Helical" evidence="6">
    <location>
        <begin position="158"/>
        <end position="179"/>
    </location>
</feature>
<feature type="signal peptide" evidence="7">
    <location>
        <begin position="1"/>
        <end position="24"/>
    </location>
</feature>
<evidence type="ECO:0000256" key="2">
    <source>
        <dbReference type="ARBA" id="ARBA00022723"/>
    </source>
</evidence>
<comment type="caution">
    <text evidence="9">The sequence shown here is derived from an EMBL/GenBank/DDBJ whole genome shotgun (WGS) entry which is preliminary data.</text>
</comment>